<sequence>MRCIARIAIIITILAILFIYLIVKTADNQLQEPHDANDELALRILSGAESPNGGQENGGGAVVEGAHTPLSVSVAVVLVICLASVALLITGIIIVAVTLDPNVNDDDDNSDLDSDEGRSVKVATI</sequence>
<keyword evidence="2" id="KW-1133">Transmembrane helix</keyword>
<proteinExistence type="predicted"/>
<evidence type="ECO:0000256" key="1">
    <source>
        <dbReference type="SAM" id="MobiDB-lite"/>
    </source>
</evidence>
<feature type="transmembrane region" description="Helical" evidence="2">
    <location>
        <begin position="7"/>
        <end position="23"/>
    </location>
</feature>
<keyword evidence="2" id="KW-0812">Transmembrane</keyword>
<protein>
    <submittedName>
        <fullName evidence="3">Uncharacterized protein</fullName>
    </submittedName>
</protein>
<dbReference type="AlphaFoldDB" id="A0A2A2JCJ5"/>
<comment type="caution">
    <text evidence="3">The sequence shown here is derived from an EMBL/GenBank/DDBJ whole genome shotgun (WGS) entry which is preliminary data.</text>
</comment>
<feature type="region of interest" description="Disordered" evidence="1">
    <location>
        <begin position="105"/>
        <end position="125"/>
    </location>
</feature>
<evidence type="ECO:0000256" key="2">
    <source>
        <dbReference type="SAM" id="Phobius"/>
    </source>
</evidence>
<gene>
    <name evidence="3" type="ORF">WR25_13536</name>
</gene>
<keyword evidence="2" id="KW-0472">Membrane</keyword>
<dbReference type="STRING" id="2018661.A0A2A2JCJ5"/>
<evidence type="ECO:0000313" key="3">
    <source>
        <dbReference type="EMBL" id="PAV59423.1"/>
    </source>
</evidence>
<accession>A0A2A2JCJ5</accession>
<dbReference type="EMBL" id="LIAE01010526">
    <property type="protein sequence ID" value="PAV59423.1"/>
    <property type="molecule type" value="Genomic_DNA"/>
</dbReference>
<reference evidence="3 4" key="1">
    <citation type="journal article" date="2017" name="Curr. Biol.">
        <title>Genome architecture and evolution of a unichromosomal asexual nematode.</title>
        <authorList>
            <person name="Fradin H."/>
            <person name="Zegar C."/>
            <person name="Gutwein M."/>
            <person name="Lucas J."/>
            <person name="Kovtun M."/>
            <person name="Corcoran D."/>
            <person name="Baugh L.R."/>
            <person name="Kiontke K."/>
            <person name="Gunsalus K."/>
            <person name="Fitch D.H."/>
            <person name="Piano F."/>
        </authorList>
    </citation>
    <scope>NUCLEOTIDE SEQUENCE [LARGE SCALE GENOMIC DNA]</scope>
    <source>
        <strain evidence="3">PF1309</strain>
    </source>
</reference>
<keyword evidence="4" id="KW-1185">Reference proteome</keyword>
<feature type="transmembrane region" description="Helical" evidence="2">
    <location>
        <begin position="74"/>
        <end position="99"/>
    </location>
</feature>
<evidence type="ECO:0000313" key="4">
    <source>
        <dbReference type="Proteomes" id="UP000218231"/>
    </source>
</evidence>
<organism evidence="3 4">
    <name type="scientific">Diploscapter pachys</name>
    <dbReference type="NCBI Taxonomy" id="2018661"/>
    <lineage>
        <taxon>Eukaryota</taxon>
        <taxon>Metazoa</taxon>
        <taxon>Ecdysozoa</taxon>
        <taxon>Nematoda</taxon>
        <taxon>Chromadorea</taxon>
        <taxon>Rhabditida</taxon>
        <taxon>Rhabditina</taxon>
        <taxon>Rhabditomorpha</taxon>
        <taxon>Rhabditoidea</taxon>
        <taxon>Rhabditidae</taxon>
        <taxon>Diploscapter</taxon>
    </lineage>
</organism>
<feature type="compositionally biased region" description="Acidic residues" evidence="1">
    <location>
        <begin position="105"/>
        <end position="114"/>
    </location>
</feature>
<name>A0A2A2JCJ5_9BILA</name>
<dbReference type="Proteomes" id="UP000218231">
    <property type="component" value="Unassembled WGS sequence"/>
</dbReference>